<evidence type="ECO:0000313" key="2">
    <source>
        <dbReference type="Proteomes" id="UP001228044"/>
    </source>
</evidence>
<comment type="caution">
    <text evidence="1">The sequence shown here is derived from an EMBL/GenBank/DDBJ whole genome shotgun (WGS) entry which is preliminary data.</text>
</comment>
<dbReference type="Proteomes" id="UP001228044">
    <property type="component" value="Unassembled WGS sequence"/>
</dbReference>
<dbReference type="EMBL" id="JAUHHC010000006">
    <property type="protein sequence ID" value="MDN3922713.1"/>
    <property type="molecule type" value="Genomic_DNA"/>
</dbReference>
<dbReference type="RefSeq" id="WP_290361029.1">
    <property type="nucleotide sequence ID" value="NZ_JAUHHC010000006.1"/>
</dbReference>
<keyword evidence="2" id="KW-1185">Reference proteome</keyword>
<name>A0ABT8DYP7_9BURK</name>
<gene>
    <name evidence="1" type="ORF">QWJ38_20670</name>
</gene>
<reference evidence="1 2" key="1">
    <citation type="submission" date="2023-06" db="EMBL/GenBank/DDBJ databases">
        <title>Pelomonas sp. PFR6 16S ribosomal RNA gene Genome sequencing and assembly.</title>
        <authorList>
            <person name="Woo H."/>
        </authorList>
    </citation>
    <scope>NUCLEOTIDE SEQUENCE [LARGE SCALE GENOMIC DNA]</scope>
    <source>
        <strain evidence="1 2">PFR6</strain>
    </source>
</reference>
<proteinExistence type="predicted"/>
<sequence length="114" mass="12112">MVLSLLFSQLVLANYVCPAQQPEAASTLTMTASSMPCEDMDMEQPALCAASRSGTPQSFEESKVLAPVAPLLVHVLELTPARDAQAADTGARVALPRSHPPPAPLFLSTLRLRV</sequence>
<evidence type="ECO:0000313" key="1">
    <source>
        <dbReference type="EMBL" id="MDN3922713.1"/>
    </source>
</evidence>
<accession>A0ABT8DYP7</accession>
<organism evidence="1 2">
    <name type="scientific">Roseateles violae</name>
    <dbReference type="NCBI Taxonomy" id="3058042"/>
    <lineage>
        <taxon>Bacteria</taxon>
        <taxon>Pseudomonadati</taxon>
        <taxon>Pseudomonadota</taxon>
        <taxon>Betaproteobacteria</taxon>
        <taxon>Burkholderiales</taxon>
        <taxon>Sphaerotilaceae</taxon>
        <taxon>Roseateles</taxon>
    </lineage>
</organism>
<protein>
    <submittedName>
        <fullName evidence="1">Uncharacterized protein</fullName>
    </submittedName>
</protein>